<sequence length="236" mass="25533">MRCCFNNKRMKTIRFCFPHHCRSEDRDPLATANLPPLPKFSRWITIEMKKAKNPNPNTWCSYFLTLTLCRGGTATDSAPLWTLTLTLGAILLSLYSTVILSFLNNFGSGKYGLNLAGHSWAAVGPDVTYCQSKKVLVLLAIGGGIGKYSLASKADAKADAKAVAKAVAKTGRLRLGDRLLLLVVEVKGRGGLAGAYPPHGSAAFRRTRRSVREGRPARAHRGSRRACAGSSRRSGG</sequence>
<protein>
    <submittedName>
        <fullName evidence="3">Uncharacterized protein</fullName>
    </submittedName>
</protein>
<keyword evidence="4" id="KW-1185">Reference proteome</keyword>
<keyword evidence="2" id="KW-0472">Membrane</keyword>
<keyword evidence="2" id="KW-0812">Transmembrane</keyword>
<name>A0AAD8SM10_LOLMU</name>
<dbReference type="GO" id="GO:0004568">
    <property type="term" value="F:chitinase activity"/>
    <property type="evidence" value="ECO:0007669"/>
    <property type="project" value="TreeGrafter"/>
</dbReference>
<reference evidence="3" key="1">
    <citation type="submission" date="2023-07" db="EMBL/GenBank/DDBJ databases">
        <title>A chromosome-level genome assembly of Lolium multiflorum.</title>
        <authorList>
            <person name="Chen Y."/>
            <person name="Copetti D."/>
            <person name="Kolliker R."/>
            <person name="Studer B."/>
        </authorList>
    </citation>
    <scope>NUCLEOTIDE SEQUENCE</scope>
    <source>
        <strain evidence="3">02402/16</strain>
        <tissue evidence="3">Leaf</tissue>
    </source>
</reference>
<dbReference type="PANTHER" id="PTHR45708">
    <property type="entry name" value="ENDOCHITINASE"/>
    <property type="match status" value="1"/>
</dbReference>
<dbReference type="InterPro" id="IPR017853">
    <property type="entry name" value="GH"/>
</dbReference>
<evidence type="ECO:0000313" key="4">
    <source>
        <dbReference type="Proteomes" id="UP001231189"/>
    </source>
</evidence>
<feature type="region of interest" description="Disordered" evidence="1">
    <location>
        <begin position="208"/>
        <end position="236"/>
    </location>
</feature>
<organism evidence="3 4">
    <name type="scientific">Lolium multiflorum</name>
    <name type="common">Italian ryegrass</name>
    <name type="synonym">Lolium perenne subsp. multiflorum</name>
    <dbReference type="NCBI Taxonomy" id="4521"/>
    <lineage>
        <taxon>Eukaryota</taxon>
        <taxon>Viridiplantae</taxon>
        <taxon>Streptophyta</taxon>
        <taxon>Embryophyta</taxon>
        <taxon>Tracheophyta</taxon>
        <taxon>Spermatophyta</taxon>
        <taxon>Magnoliopsida</taxon>
        <taxon>Liliopsida</taxon>
        <taxon>Poales</taxon>
        <taxon>Poaceae</taxon>
        <taxon>BOP clade</taxon>
        <taxon>Pooideae</taxon>
        <taxon>Poodae</taxon>
        <taxon>Poeae</taxon>
        <taxon>Poeae Chloroplast Group 2 (Poeae type)</taxon>
        <taxon>Loliodinae</taxon>
        <taxon>Loliinae</taxon>
        <taxon>Lolium</taxon>
    </lineage>
</organism>
<accession>A0AAD8SM10</accession>
<proteinExistence type="predicted"/>
<gene>
    <name evidence="3" type="ORF">QYE76_048952</name>
</gene>
<dbReference type="GO" id="GO:0005576">
    <property type="term" value="C:extracellular region"/>
    <property type="evidence" value="ECO:0007669"/>
    <property type="project" value="TreeGrafter"/>
</dbReference>
<dbReference type="EMBL" id="JAUUTY010000003">
    <property type="protein sequence ID" value="KAK1660793.1"/>
    <property type="molecule type" value="Genomic_DNA"/>
</dbReference>
<evidence type="ECO:0000256" key="1">
    <source>
        <dbReference type="SAM" id="MobiDB-lite"/>
    </source>
</evidence>
<comment type="caution">
    <text evidence="3">The sequence shown here is derived from an EMBL/GenBank/DDBJ whole genome shotgun (WGS) entry which is preliminary data.</text>
</comment>
<evidence type="ECO:0000256" key="2">
    <source>
        <dbReference type="SAM" id="Phobius"/>
    </source>
</evidence>
<keyword evidence="2" id="KW-1133">Transmembrane helix</keyword>
<feature type="compositionally biased region" description="Low complexity" evidence="1">
    <location>
        <begin position="225"/>
        <end position="236"/>
    </location>
</feature>
<dbReference type="Proteomes" id="UP001231189">
    <property type="component" value="Unassembled WGS sequence"/>
</dbReference>
<dbReference type="PANTHER" id="PTHR45708:SF29">
    <property type="entry name" value="CHITINASE"/>
    <property type="match status" value="1"/>
</dbReference>
<evidence type="ECO:0000313" key="3">
    <source>
        <dbReference type="EMBL" id="KAK1660793.1"/>
    </source>
</evidence>
<dbReference type="AlphaFoldDB" id="A0AAD8SM10"/>
<dbReference type="InterPro" id="IPR050542">
    <property type="entry name" value="Glycosyl_Hydrlase18_Chitinase"/>
</dbReference>
<feature type="transmembrane region" description="Helical" evidence="2">
    <location>
        <begin position="80"/>
        <end position="103"/>
    </location>
</feature>
<dbReference type="SUPFAM" id="SSF51445">
    <property type="entry name" value="(Trans)glycosidases"/>
    <property type="match status" value="1"/>
</dbReference>
<dbReference type="Gene3D" id="3.20.20.80">
    <property type="entry name" value="Glycosidases"/>
    <property type="match status" value="1"/>
</dbReference>